<dbReference type="EMBL" id="CH480823">
    <property type="protein sequence ID" value="EDW56096.1"/>
    <property type="molecule type" value="Genomic_DNA"/>
</dbReference>
<name>B4I6Z8_DROSE</name>
<reference evidence="2 3" key="1">
    <citation type="journal article" date="2007" name="Nature">
        <title>Evolution of genes and genomes on the Drosophila phylogeny.</title>
        <authorList>
            <consortium name="Drosophila 12 Genomes Consortium"/>
            <person name="Clark A.G."/>
            <person name="Eisen M.B."/>
            <person name="Smith D.R."/>
            <person name="Bergman C.M."/>
            <person name="Oliver B."/>
            <person name="Markow T.A."/>
            <person name="Kaufman T.C."/>
            <person name="Kellis M."/>
            <person name="Gelbart W."/>
            <person name="Iyer V.N."/>
            <person name="Pollard D.A."/>
            <person name="Sackton T.B."/>
            <person name="Larracuente A.M."/>
            <person name="Singh N.D."/>
            <person name="Abad J.P."/>
            <person name="Abt D.N."/>
            <person name="Adryan B."/>
            <person name="Aguade M."/>
            <person name="Akashi H."/>
            <person name="Anderson W.W."/>
            <person name="Aquadro C.F."/>
            <person name="Ardell D.H."/>
            <person name="Arguello R."/>
            <person name="Artieri C.G."/>
            <person name="Barbash D.A."/>
            <person name="Barker D."/>
            <person name="Barsanti P."/>
            <person name="Batterham P."/>
            <person name="Batzoglou S."/>
            <person name="Begun D."/>
            <person name="Bhutkar A."/>
            <person name="Blanco E."/>
            <person name="Bosak S.A."/>
            <person name="Bradley R.K."/>
            <person name="Brand A.D."/>
            <person name="Brent M.R."/>
            <person name="Brooks A.N."/>
            <person name="Brown R.H."/>
            <person name="Butlin R.K."/>
            <person name="Caggese C."/>
            <person name="Calvi B.R."/>
            <person name="Bernardo de Carvalho A."/>
            <person name="Caspi A."/>
            <person name="Castrezana S."/>
            <person name="Celniker S.E."/>
            <person name="Chang J.L."/>
            <person name="Chapple C."/>
            <person name="Chatterji S."/>
            <person name="Chinwalla A."/>
            <person name="Civetta A."/>
            <person name="Clifton S.W."/>
            <person name="Comeron J.M."/>
            <person name="Costello J.C."/>
            <person name="Coyne J.A."/>
            <person name="Daub J."/>
            <person name="David R.G."/>
            <person name="Delcher A.L."/>
            <person name="Delehaunty K."/>
            <person name="Do C.B."/>
            <person name="Ebling H."/>
            <person name="Edwards K."/>
            <person name="Eickbush T."/>
            <person name="Evans J.D."/>
            <person name="Filipski A."/>
            <person name="Findeiss S."/>
            <person name="Freyhult E."/>
            <person name="Fulton L."/>
            <person name="Fulton R."/>
            <person name="Garcia A.C."/>
            <person name="Gardiner A."/>
            <person name="Garfield D.A."/>
            <person name="Garvin B.E."/>
            <person name="Gibson G."/>
            <person name="Gilbert D."/>
            <person name="Gnerre S."/>
            <person name="Godfrey J."/>
            <person name="Good R."/>
            <person name="Gotea V."/>
            <person name="Gravely B."/>
            <person name="Greenberg A.J."/>
            <person name="Griffiths-Jones S."/>
            <person name="Gross S."/>
            <person name="Guigo R."/>
            <person name="Gustafson E.A."/>
            <person name="Haerty W."/>
            <person name="Hahn M.W."/>
            <person name="Halligan D.L."/>
            <person name="Halpern A.L."/>
            <person name="Halter G.M."/>
            <person name="Han M.V."/>
            <person name="Heger A."/>
            <person name="Hillier L."/>
            <person name="Hinrichs A.S."/>
            <person name="Holmes I."/>
            <person name="Hoskins R.A."/>
            <person name="Hubisz M.J."/>
            <person name="Hultmark D."/>
            <person name="Huntley M.A."/>
            <person name="Jaffe D.B."/>
            <person name="Jagadeeshan S."/>
            <person name="Jeck W.R."/>
            <person name="Johnson J."/>
            <person name="Jones C.D."/>
            <person name="Jordan W.C."/>
            <person name="Karpen G.H."/>
            <person name="Kataoka E."/>
            <person name="Keightley P.D."/>
            <person name="Kheradpour P."/>
            <person name="Kirkness E.F."/>
            <person name="Koerich L.B."/>
            <person name="Kristiansen K."/>
            <person name="Kudrna D."/>
            <person name="Kulathinal R.J."/>
            <person name="Kumar S."/>
            <person name="Kwok R."/>
            <person name="Lander E."/>
            <person name="Langley C.H."/>
            <person name="Lapoint R."/>
            <person name="Lazzaro B.P."/>
            <person name="Lee S.J."/>
            <person name="Levesque L."/>
            <person name="Li R."/>
            <person name="Lin C.F."/>
            <person name="Lin M.F."/>
            <person name="Lindblad-Toh K."/>
            <person name="Llopart A."/>
            <person name="Long M."/>
            <person name="Low L."/>
            <person name="Lozovsky E."/>
            <person name="Lu J."/>
            <person name="Luo M."/>
            <person name="Machado C.A."/>
            <person name="Makalowski W."/>
            <person name="Marzo M."/>
            <person name="Matsuda M."/>
            <person name="Matzkin L."/>
            <person name="McAllister B."/>
            <person name="McBride C.S."/>
            <person name="McKernan B."/>
            <person name="McKernan K."/>
            <person name="Mendez-Lago M."/>
            <person name="Minx P."/>
            <person name="Mollenhauer M.U."/>
            <person name="Montooth K."/>
            <person name="Mount S.M."/>
            <person name="Mu X."/>
            <person name="Myers E."/>
            <person name="Negre B."/>
            <person name="Newfeld S."/>
            <person name="Nielsen R."/>
            <person name="Noor M.A."/>
            <person name="O'Grady P."/>
            <person name="Pachter L."/>
            <person name="Papaceit M."/>
            <person name="Parisi M.J."/>
            <person name="Parisi M."/>
            <person name="Parts L."/>
            <person name="Pedersen J.S."/>
            <person name="Pesole G."/>
            <person name="Phillippy A.M."/>
            <person name="Ponting C.P."/>
            <person name="Pop M."/>
            <person name="Porcelli D."/>
            <person name="Powell J.R."/>
            <person name="Prohaska S."/>
            <person name="Pruitt K."/>
            <person name="Puig M."/>
            <person name="Quesneville H."/>
            <person name="Ram K.R."/>
            <person name="Rand D."/>
            <person name="Rasmussen M.D."/>
            <person name="Reed L.K."/>
            <person name="Reenan R."/>
            <person name="Reily A."/>
            <person name="Remington K.A."/>
            <person name="Rieger T.T."/>
            <person name="Ritchie M.G."/>
            <person name="Robin C."/>
            <person name="Rogers Y.H."/>
            <person name="Rohde C."/>
            <person name="Rozas J."/>
            <person name="Rubenfield M.J."/>
            <person name="Ruiz A."/>
            <person name="Russo S."/>
            <person name="Salzberg S.L."/>
            <person name="Sanchez-Gracia A."/>
            <person name="Saranga D.J."/>
            <person name="Sato H."/>
            <person name="Schaeffer S.W."/>
            <person name="Schatz M.C."/>
            <person name="Schlenke T."/>
            <person name="Schwartz R."/>
            <person name="Segarra C."/>
            <person name="Singh R.S."/>
            <person name="Sirot L."/>
            <person name="Sirota M."/>
            <person name="Sisneros N.B."/>
            <person name="Smith C.D."/>
            <person name="Smith T.F."/>
            <person name="Spieth J."/>
            <person name="Stage D.E."/>
            <person name="Stark A."/>
            <person name="Stephan W."/>
            <person name="Strausberg R.L."/>
            <person name="Strempel S."/>
            <person name="Sturgill D."/>
            <person name="Sutton G."/>
            <person name="Sutton G.G."/>
            <person name="Tao W."/>
            <person name="Teichmann S."/>
            <person name="Tobari Y.N."/>
            <person name="Tomimura Y."/>
            <person name="Tsolas J.M."/>
            <person name="Valente V.L."/>
            <person name="Venter E."/>
            <person name="Venter J.C."/>
            <person name="Vicario S."/>
            <person name="Vieira F.G."/>
            <person name="Vilella A.J."/>
            <person name="Villasante A."/>
            <person name="Walenz B."/>
            <person name="Wang J."/>
            <person name="Wasserman M."/>
            <person name="Watts T."/>
            <person name="Wilson D."/>
            <person name="Wilson R.K."/>
            <person name="Wing R.A."/>
            <person name="Wolfner M.F."/>
            <person name="Wong A."/>
            <person name="Wong G.K."/>
            <person name="Wu C.I."/>
            <person name="Wu G."/>
            <person name="Yamamoto D."/>
            <person name="Yang H.P."/>
            <person name="Yang S.P."/>
            <person name="Yorke J.A."/>
            <person name="Yoshida K."/>
            <person name="Zdobnov E."/>
            <person name="Zhang P."/>
            <person name="Zhang Y."/>
            <person name="Zimin A.V."/>
            <person name="Baldwin J."/>
            <person name="Abdouelleil A."/>
            <person name="Abdulkadir J."/>
            <person name="Abebe A."/>
            <person name="Abera B."/>
            <person name="Abreu J."/>
            <person name="Acer S.C."/>
            <person name="Aftuck L."/>
            <person name="Alexander A."/>
            <person name="An P."/>
            <person name="Anderson E."/>
            <person name="Anderson S."/>
            <person name="Arachi H."/>
            <person name="Azer M."/>
            <person name="Bachantsang P."/>
            <person name="Barry A."/>
            <person name="Bayul T."/>
            <person name="Berlin A."/>
            <person name="Bessette D."/>
            <person name="Bloom T."/>
            <person name="Blye J."/>
            <person name="Boguslavskiy L."/>
            <person name="Bonnet C."/>
            <person name="Boukhgalter B."/>
            <person name="Bourzgui I."/>
            <person name="Brown A."/>
            <person name="Cahill P."/>
            <person name="Channer S."/>
            <person name="Cheshatsang Y."/>
            <person name="Chuda L."/>
            <person name="Citroen M."/>
            <person name="Collymore A."/>
            <person name="Cooke P."/>
            <person name="Costello M."/>
            <person name="D'Aco K."/>
            <person name="Daza R."/>
            <person name="De Haan G."/>
            <person name="DeGray S."/>
            <person name="DeMaso C."/>
            <person name="Dhargay N."/>
            <person name="Dooley K."/>
            <person name="Dooley E."/>
            <person name="Doricent M."/>
            <person name="Dorje P."/>
            <person name="Dorjee K."/>
            <person name="Dupes A."/>
            <person name="Elong R."/>
            <person name="Falk J."/>
            <person name="Farina A."/>
            <person name="Faro S."/>
            <person name="Ferguson D."/>
            <person name="Fisher S."/>
            <person name="Foley C.D."/>
            <person name="Franke A."/>
            <person name="Friedrich D."/>
            <person name="Gadbois L."/>
            <person name="Gearin G."/>
            <person name="Gearin C.R."/>
            <person name="Giannoukos G."/>
            <person name="Goode T."/>
            <person name="Graham J."/>
            <person name="Grandbois E."/>
            <person name="Grewal S."/>
            <person name="Gyaltsen K."/>
            <person name="Hafez N."/>
            <person name="Hagos B."/>
            <person name="Hall J."/>
            <person name="Henson C."/>
            <person name="Hollinger A."/>
            <person name="Honan T."/>
            <person name="Huard M.D."/>
            <person name="Hughes L."/>
            <person name="Hurhula B."/>
            <person name="Husby M.E."/>
            <person name="Kamat A."/>
            <person name="Kanga B."/>
            <person name="Kashin S."/>
            <person name="Khazanovich D."/>
            <person name="Kisner P."/>
            <person name="Lance K."/>
            <person name="Lara M."/>
            <person name="Lee W."/>
            <person name="Lennon N."/>
            <person name="Letendre F."/>
            <person name="LeVine R."/>
            <person name="Lipovsky A."/>
            <person name="Liu X."/>
            <person name="Liu J."/>
            <person name="Liu S."/>
            <person name="Lokyitsang T."/>
            <person name="Lokyitsang Y."/>
            <person name="Lubonja R."/>
            <person name="Lui A."/>
            <person name="MacDonald P."/>
            <person name="Magnisalis V."/>
            <person name="Maru K."/>
            <person name="Matthews C."/>
            <person name="McCusker W."/>
            <person name="McDonough S."/>
            <person name="Mehta T."/>
            <person name="Meldrim J."/>
            <person name="Meneus L."/>
            <person name="Mihai O."/>
            <person name="Mihalev A."/>
            <person name="Mihova T."/>
            <person name="Mittelman R."/>
            <person name="Mlenga V."/>
            <person name="Montmayeur A."/>
            <person name="Mulrain L."/>
            <person name="Navidi A."/>
            <person name="Naylor J."/>
            <person name="Negash T."/>
            <person name="Nguyen T."/>
            <person name="Nguyen N."/>
            <person name="Nicol R."/>
            <person name="Norbu C."/>
            <person name="Norbu N."/>
            <person name="Novod N."/>
            <person name="O'Neill B."/>
            <person name="Osman S."/>
            <person name="Markiewicz E."/>
            <person name="Oyono O.L."/>
            <person name="Patti C."/>
            <person name="Phunkhang P."/>
            <person name="Pierre F."/>
            <person name="Priest M."/>
            <person name="Raghuraman S."/>
            <person name="Rege F."/>
            <person name="Reyes R."/>
            <person name="Rise C."/>
            <person name="Rogov P."/>
            <person name="Ross K."/>
            <person name="Ryan E."/>
            <person name="Settipalli S."/>
            <person name="Shea T."/>
            <person name="Sherpa N."/>
            <person name="Shi L."/>
            <person name="Shih D."/>
            <person name="Sparrow T."/>
            <person name="Spaulding J."/>
            <person name="Stalker J."/>
            <person name="Stange-Thomann N."/>
            <person name="Stavropoulos S."/>
            <person name="Stone C."/>
            <person name="Strader C."/>
            <person name="Tesfaye S."/>
            <person name="Thomson T."/>
            <person name="Thoulutsang Y."/>
            <person name="Thoulutsang D."/>
            <person name="Topham K."/>
            <person name="Topping I."/>
            <person name="Tsamla T."/>
            <person name="Vassiliev H."/>
            <person name="Vo A."/>
            <person name="Wangchuk T."/>
            <person name="Wangdi T."/>
            <person name="Weiand M."/>
            <person name="Wilkinson J."/>
            <person name="Wilson A."/>
            <person name="Yadav S."/>
            <person name="Young G."/>
            <person name="Yu Q."/>
            <person name="Zembek L."/>
            <person name="Zhong D."/>
            <person name="Zimmer A."/>
            <person name="Zwirko Z."/>
            <person name="Jaffe D.B."/>
            <person name="Alvarez P."/>
            <person name="Brockman W."/>
            <person name="Butler J."/>
            <person name="Chin C."/>
            <person name="Gnerre S."/>
            <person name="Grabherr M."/>
            <person name="Kleber M."/>
            <person name="Mauceli E."/>
            <person name="MacCallum I."/>
        </authorList>
    </citation>
    <scope>NUCLEOTIDE SEQUENCE [LARGE SCALE GENOMIC DNA]</scope>
    <source>
        <strain evidence="3">Rob3c / Tucson 14021-0248.25</strain>
    </source>
</reference>
<dbReference type="HOGENOM" id="CLU_172055_0_0_1"/>
<dbReference type="AlphaFoldDB" id="B4I6Z8"/>
<organism evidence="3">
    <name type="scientific">Drosophila sechellia</name>
    <name type="common">Fruit fly</name>
    <dbReference type="NCBI Taxonomy" id="7238"/>
    <lineage>
        <taxon>Eukaryota</taxon>
        <taxon>Metazoa</taxon>
        <taxon>Ecdysozoa</taxon>
        <taxon>Arthropoda</taxon>
        <taxon>Hexapoda</taxon>
        <taxon>Insecta</taxon>
        <taxon>Pterygota</taxon>
        <taxon>Neoptera</taxon>
        <taxon>Endopterygota</taxon>
        <taxon>Diptera</taxon>
        <taxon>Brachycera</taxon>
        <taxon>Muscomorpha</taxon>
        <taxon>Ephydroidea</taxon>
        <taxon>Drosophilidae</taxon>
        <taxon>Drosophila</taxon>
        <taxon>Sophophora</taxon>
    </lineage>
</organism>
<gene>
    <name evidence="2" type="primary">Dsec\GM22776</name>
    <name evidence="2" type="ORF">Dsec_GM22776</name>
</gene>
<dbReference type="OMA" id="LAFTIPH"/>
<proteinExistence type="predicted"/>
<feature type="region of interest" description="Disordered" evidence="1">
    <location>
        <begin position="52"/>
        <end position="80"/>
    </location>
</feature>
<evidence type="ECO:0000256" key="1">
    <source>
        <dbReference type="SAM" id="MobiDB-lite"/>
    </source>
</evidence>
<protein>
    <submittedName>
        <fullName evidence="2">GM22776</fullName>
    </submittedName>
</protein>
<keyword evidence="3" id="KW-1185">Reference proteome</keyword>
<accession>B4I6Z8</accession>
<dbReference type="Proteomes" id="UP000001292">
    <property type="component" value="Unassembled WGS sequence"/>
</dbReference>
<sequence length="80" mass="8775">MLQEPTPQYEPLSTLPSAQTVASHPYLVVLALTIQHDPLPIVKSSLAFVQQQSAPDSPKQDTQTTRMSSTDTETARIVIE</sequence>
<feature type="compositionally biased region" description="Polar residues" evidence="1">
    <location>
        <begin position="52"/>
        <end position="72"/>
    </location>
</feature>
<evidence type="ECO:0000313" key="2">
    <source>
        <dbReference type="EMBL" id="EDW56096.1"/>
    </source>
</evidence>
<evidence type="ECO:0000313" key="3">
    <source>
        <dbReference type="Proteomes" id="UP000001292"/>
    </source>
</evidence>